<gene>
    <name evidence="2" type="ORF">OU415_15330</name>
</gene>
<evidence type="ECO:0000256" key="1">
    <source>
        <dbReference type="SAM" id="MobiDB-lite"/>
    </source>
</evidence>
<protein>
    <submittedName>
        <fullName evidence="2">Uncharacterized protein</fullName>
    </submittedName>
</protein>
<keyword evidence="3" id="KW-1185">Reference proteome</keyword>
<sequence length="124" mass="13484">MRAVDETRKHEQLVEELRLLLDAVAGKAEEYLRGCDQASEPPSEAGERGCGWCPLCAAVALVRGHRPELNDQLLGIVQLLRQAVAEPAPQPAEAEPEPDAPAKVQRIRVQRVGGTVLDEAEARC</sequence>
<dbReference type="EMBL" id="JAQGLA010000020">
    <property type="protein sequence ID" value="MDA3626816.1"/>
    <property type="molecule type" value="Genomic_DNA"/>
</dbReference>
<comment type="caution">
    <text evidence="2">The sequence shown here is derived from an EMBL/GenBank/DDBJ whole genome shotgun (WGS) entry which is preliminary data.</text>
</comment>
<name>A0ABT4UYM9_9PSEU</name>
<dbReference type="RefSeq" id="WP_270949433.1">
    <property type="nucleotide sequence ID" value="NZ_JAQGLA010000020.1"/>
</dbReference>
<evidence type="ECO:0000313" key="2">
    <source>
        <dbReference type="EMBL" id="MDA3626816.1"/>
    </source>
</evidence>
<feature type="region of interest" description="Disordered" evidence="1">
    <location>
        <begin position="85"/>
        <end position="104"/>
    </location>
</feature>
<accession>A0ABT4UYM9</accession>
<proteinExistence type="predicted"/>
<reference evidence="2 3" key="1">
    <citation type="submission" date="2022-11" db="EMBL/GenBank/DDBJ databases">
        <title>Draft genome sequence of Saccharopolyspora sp. WRP15-2 isolated from rhizosphere soils of wild rice in Thailand.</title>
        <authorList>
            <person name="Duangmal K."/>
            <person name="Kammanee S."/>
            <person name="Muangham S."/>
        </authorList>
    </citation>
    <scope>NUCLEOTIDE SEQUENCE [LARGE SCALE GENOMIC DNA]</scope>
    <source>
        <strain evidence="2 3">WRP15-2</strain>
    </source>
</reference>
<organism evidence="2 3">
    <name type="scientific">Saccharopolyspora oryzae</name>
    <dbReference type="NCBI Taxonomy" id="2997343"/>
    <lineage>
        <taxon>Bacteria</taxon>
        <taxon>Bacillati</taxon>
        <taxon>Actinomycetota</taxon>
        <taxon>Actinomycetes</taxon>
        <taxon>Pseudonocardiales</taxon>
        <taxon>Pseudonocardiaceae</taxon>
        <taxon>Saccharopolyspora</taxon>
    </lineage>
</organism>
<evidence type="ECO:0000313" key="3">
    <source>
        <dbReference type="Proteomes" id="UP001210380"/>
    </source>
</evidence>
<dbReference type="Proteomes" id="UP001210380">
    <property type="component" value="Unassembled WGS sequence"/>
</dbReference>